<comment type="caution">
    <text evidence="2">The sequence shown here is derived from an EMBL/GenBank/DDBJ whole genome shotgun (WGS) entry which is preliminary data.</text>
</comment>
<protein>
    <submittedName>
        <fullName evidence="2">DHHW family protein</fullName>
    </submittedName>
</protein>
<sequence>MSIVNKILSSIFILFISGFGVFHLIVADEDFSEQENRSLAQFPSFSWESVFSGEFMEKVEVYISDQFPFKEGWVSWKGNAEKLMLKPDMNGIYLGKNGFLFEQVANPSPQLDKNIELINYFANKTVNLGKYLLLAPTSIYVYPEKLPPFAQTYDQLKLWNYIQKKIHPSIHTVDVLPQMLKNKKESIYYKTDHHWTTRGAYYAYRELAEYMGITPLKSEDFHIQTVASNFLGTYATKTIGHDHEMDKIEIFEPKESNHYEIAYDQQKVTDSLYEWEFLNKKDKYSFYLNGNHPLVTIKSSIGNGRKLAVIKDSYAHAFIPFLTNHYEEIHMFDLRYYMEDIYQYLEDHNIHQLLILYNLPNFSKDTNLYWLKR</sequence>
<evidence type="ECO:0000313" key="2">
    <source>
        <dbReference type="EMBL" id="MFC5463426.1"/>
    </source>
</evidence>
<name>A0ABW0LG35_9BACI</name>
<evidence type="ECO:0000256" key="1">
    <source>
        <dbReference type="SAM" id="Phobius"/>
    </source>
</evidence>
<keyword evidence="3" id="KW-1185">Reference proteome</keyword>
<dbReference type="RefSeq" id="WP_382346875.1">
    <property type="nucleotide sequence ID" value="NZ_JBHSMC010000001.1"/>
</dbReference>
<dbReference type="EMBL" id="JBHSMC010000001">
    <property type="protein sequence ID" value="MFC5463426.1"/>
    <property type="molecule type" value="Genomic_DNA"/>
</dbReference>
<organism evidence="2 3">
    <name type="scientific">Lederbergia graminis</name>
    <dbReference type="NCBI Taxonomy" id="735518"/>
    <lineage>
        <taxon>Bacteria</taxon>
        <taxon>Bacillati</taxon>
        <taxon>Bacillota</taxon>
        <taxon>Bacilli</taxon>
        <taxon>Bacillales</taxon>
        <taxon>Bacillaceae</taxon>
        <taxon>Lederbergia</taxon>
    </lineage>
</organism>
<feature type="transmembrane region" description="Helical" evidence="1">
    <location>
        <begin position="7"/>
        <end position="26"/>
    </location>
</feature>
<dbReference type="Pfam" id="PF14286">
    <property type="entry name" value="DHHW"/>
    <property type="match status" value="1"/>
</dbReference>
<evidence type="ECO:0000313" key="3">
    <source>
        <dbReference type="Proteomes" id="UP001596147"/>
    </source>
</evidence>
<dbReference type="InterPro" id="IPR025945">
    <property type="entry name" value="DHHW"/>
</dbReference>
<keyword evidence="1" id="KW-0812">Transmembrane</keyword>
<reference evidence="3" key="1">
    <citation type="journal article" date="2019" name="Int. J. Syst. Evol. Microbiol.">
        <title>The Global Catalogue of Microorganisms (GCM) 10K type strain sequencing project: providing services to taxonomists for standard genome sequencing and annotation.</title>
        <authorList>
            <consortium name="The Broad Institute Genomics Platform"/>
            <consortium name="The Broad Institute Genome Sequencing Center for Infectious Disease"/>
            <person name="Wu L."/>
            <person name="Ma J."/>
        </authorList>
    </citation>
    <scope>NUCLEOTIDE SEQUENCE [LARGE SCALE GENOMIC DNA]</scope>
    <source>
        <strain evidence="3">CGMCC 1.12237</strain>
    </source>
</reference>
<keyword evidence="1" id="KW-0472">Membrane</keyword>
<proteinExistence type="predicted"/>
<dbReference type="Proteomes" id="UP001596147">
    <property type="component" value="Unassembled WGS sequence"/>
</dbReference>
<gene>
    <name evidence="2" type="ORF">ACFPM4_01525</name>
</gene>
<keyword evidence="1" id="KW-1133">Transmembrane helix</keyword>
<accession>A0ABW0LG35</accession>